<evidence type="ECO:0000256" key="1">
    <source>
        <dbReference type="SAM" id="MobiDB-lite"/>
    </source>
</evidence>
<accession>A0A397TVK0</accession>
<dbReference type="Proteomes" id="UP000266673">
    <property type="component" value="Unassembled WGS sequence"/>
</dbReference>
<comment type="caution">
    <text evidence="2">The sequence shown here is derived from an EMBL/GenBank/DDBJ whole genome shotgun (WGS) entry which is preliminary data.</text>
</comment>
<feature type="compositionally biased region" description="Basic and acidic residues" evidence="1">
    <location>
        <begin position="74"/>
        <end position="88"/>
    </location>
</feature>
<gene>
    <name evidence="2" type="ORF">C2G38_2051704</name>
</gene>
<feature type="region of interest" description="Disordered" evidence="1">
    <location>
        <begin position="74"/>
        <end position="116"/>
    </location>
</feature>
<name>A0A397TVK0_9GLOM</name>
<protein>
    <submittedName>
        <fullName evidence="2">Uncharacterized protein</fullName>
    </submittedName>
</protein>
<dbReference type="AlphaFoldDB" id="A0A397TVK0"/>
<reference evidence="2 3" key="1">
    <citation type="submission" date="2018-06" db="EMBL/GenBank/DDBJ databases">
        <title>Comparative genomics reveals the genomic features of Rhizophagus irregularis, R. cerebriforme, R. diaphanum and Gigaspora rosea, and their symbiotic lifestyle signature.</title>
        <authorList>
            <person name="Morin E."/>
            <person name="San Clemente H."/>
            <person name="Chen E.C.H."/>
            <person name="De La Providencia I."/>
            <person name="Hainaut M."/>
            <person name="Kuo A."/>
            <person name="Kohler A."/>
            <person name="Murat C."/>
            <person name="Tang N."/>
            <person name="Roy S."/>
            <person name="Loubradou J."/>
            <person name="Henrissat B."/>
            <person name="Grigoriev I.V."/>
            <person name="Corradi N."/>
            <person name="Roux C."/>
            <person name="Martin F.M."/>
        </authorList>
    </citation>
    <scope>NUCLEOTIDE SEQUENCE [LARGE SCALE GENOMIC DNA]</scope>
    <source>
        <strain evidence="2 3">DAOM 194757</strain>
    </source>
</reference>
<keyword evidence="3" id="KW-1185">Reference proteome</keyword>
<proteinExistence type="predicted"/>
<sequence length="116" mass="13665">MDKQAAEFQQLVHEVVGAREEKNRKMLVEVENRSNERKDSNKLKKSFDSETLNYACKSWLKRVKDFQNEKKKLKEEKLHYNDSKEPRDASYTGSDIAPKPKSMNLKMEPLDRLCSE</sequence>
<dbReference type="EMBL" id="QKWP01004318">
    <property type="protein sequence ID" value="RIB00379.1"/>
    <property type="molecule type" value="Genomic_DNA"/>
</dbReference>
<evidence type="ECO:0000313" key="3">
    <source>
        <dbReference type="Proteomes" id="UP000266673"/>
    </source>
</evidence>
<evidence type="ECO:0000313" key="2">
    <source>
        <dbReference type="EMBL" id="RIB00379.1"/>
    </source>
</evidence>
<organism evidence="2 3">
    <name type="scientific">Gigaspora rosea</name>
    <dbReference type="NCBI Taxonomy" id="44941"/>
    <lineage>
        <taxon>Eukaryota</taxon>
        <taxon>Fungi</taxon>
        <taxon>Fungi incertae sedis</taxon>
        <taxon>Mucoromycota</taxon>
        <taxon>Glomeromycotina</taxon>
        <taxon>Glomeromycetes</taxon>
        <taxon>Diversisporales</taxon>
        <taxon>Gigasporaceae</taxon>
        <taxon>Gigaspora</taxon>
    </lineage>
</organism>